<dbReference type="AlphaFoldDB" id="A0AAW5B3T9"/>
<organism evidence="2 3">
    <name type="scientific">Oceanobacillus jordanicus</name>
    <dbReference type="NCBI Taxonomy" id="2867266"/>
    <lineage>
        <taxon>Bacteria</taxon>
        <taxon>Bacillati</taxon>
        <taxon>Bacillota</taxon>
        <taxon>Bacilli</taxon>
        <taxon>Bacillales</taxon>
        <taxon>Bacillaceae</taxon>
        <taxon>Oceanobacillus</taxon>
    </lineage>
</organism>
<evidence type="ECO:0000256" key="1">
    <source>
        <dbReference type="SAM" id="Phobius"/>
    </source>
</evidence>
<dbReference type="RefSeq" id="WP_238018773.1">
    <property type="nucleotide sequence ID" value="NZ_JAIFZM010000003.1"/>
</dbReference>
<keyword evidence="1" id="KW-1133">Transmembrane helix</keyword>
<keyword evidence="1" id="KW-0472">Membrane</keyword>
<protein>
    <submittedName>
        <fullName evidence="2">Uncharacterized protein</fullName>
    </submittedName>
</protein>
<evidence type="ECO:0000313" key="2">
    <source>
        <dbReference type="EMBL" id="MCG3418633.1"/>
    </source>
</evidence>
<comment type="caution">
    <text evidence="2">The sequence shown here is derived from an EMBL/GenBank/DDBJ whole genome shotgun (WGS) entry which is preliminary data.</text>
</comment>
<feature type="transmembrane region" description="Helical" evidence="1">
    <location>
        <begin position="16"/>
        <end position="34"/>
    </location>
</feature>
<keyword evidence="3" id="KW-1185">Reference proteome</keyword>
<dbReference type="Proteomes" id="UP001199631">
    <property type="component" value="Unassembled WGS sequence"/>
</dbReference>
<sequence length="127" mass="14862">MFIEFMSELANDFSPVYAYVFSILLSVYFSYKAADVQFGTIKKTNECYTRNMHASMIHSLSVLITIGETIDKRNWRSHKMMYRDADDDTDAPSFSLYRQNNKRGGQQWKNNRYLHLLKNTALSGSFF</sequence>
<proteinExistence type="predicted"/>
<name>A0AAW5B3T9_9BACI</name>
<evidence type="ECO:0000313" key="3">
    <source>
        <dbReference type="Proteomes" id="UP001199631"/>
    </source>
</evidence>
<gene>
    <name evidence="2" type="ORF">K3T81_05670</name>
</gene>
<keyword evidence="1" id="KW-0812">Transmembrane</keyword>
<accession>A0AAW5B3T9</accession>
<reference evidence="2 3" key="1">
    <citation type="journal article" date="2022" name="Evol. Bioinform. Online">
        <title>Draft Genome Sequence of Oceanobacillus jordanicus Strain GSFE11, a Halotolerant Plant Growth-Promoting Bacterial Endophyte Isolated From the Jordan Valley.</title>
        <authorList>
            <person name="Alhindi T."/>
            <person name="Albdaiwi R."/>
        </authorList>
    </citation>
    <scope>NUCLEOTIDE SEQUENCE [LARGE SCALE GENOMIC DNA]</scope>
    <source>
        <strain evidence="2 3">GSFE11</strain>
    </source>
</reference>
<dbReference type="EMBL" id="JAIFZM010000003">
    <property type="protein sequence ID" value="MCG3418633.1"/>
    <property type="molecule type" value="Genomic_DNA"/>
</dbReference>